<name>A0A8X6HHP7_TRICU</name>
<dbReference type="Proteomes" id="UP000887116">
    <property type="component" value="Unassembled WGS sequence"/>
</dbReference>
<dbReference type="EMBL" id="BMAO01008408">
    <property type="protein sequence ID" value="GFR23163.1"/>
    <property type="molecule type" value="Genomic_DNA"/>
</dbReference>
<protein>
    <submittedName>
        <fullName evidence="2">Uncharacterized protein</fullName>
    </submittedName>
</protein>
<keyword evidence="3" id="KW-1185">Reference proteome</keyword>
<evidence type="ECO:0000313" key="3">
    <source>
        <dbReference type="Proteomes" id="UP000887116"/>
    </source>
</evidence>
<proteinExistence type="predicted"/>
<dbReference type="OrthoDB" id="6437052at2759"/>
<evidence type="ECO:0000256" key="1">
    <source>
        <dbReference type="SAM" id="Phobius"/>
    </source>
</evidence>
<dbReference type="AlphaFoldDB" id="A0A8X6HHP7"/>
<sequence length="148" mass="16465">MTPDHRIHGRLFLIALCSLSSVWVLMETSDLLNSSNGGPCMSKNAVNINFSADCFGLPSLGDDLDSLQFVKSKGSAFSWQGSAARAFESWPGVAFIDSVRSIFPNHMVRVRRKDWSSRDLQKGHIPRDCLPASCFSFLVSPIIFYTKF</sequence>
<keyword evidence="1" id="KW-1133">Transmembrane helix</keyword>
<evidence type="ECO:0000313" key="2">
    <source>
        <dbReference type="EMBL" id="GFR23163.1"/>
    </source>
</evidence>
<keyword evidence="1" id="KW-0812">Transmembrane</keyword>
<comment type="caution">
    <text evidence="2">The sequence shown here is derived from an EMBL/GenBank/DDBJ whole genome shotgun (WGS) entry which is preliminary data.</text>
</comment>
<feature type="transmembrane region" description="Helical" evidence="1">
    <location>
        <begin position="7"/>
        <end position="26"/>
    </location>
</feature>
<gene>
    <name evidence="2" type="primary">AVEN_235326_1</name>
    <name evidence="2" type="ORF">TNCT_290101</name>
</gene>
<reference evidence="2" key="1">
    <citation type="submission" date="2020-07" db="EMBL/GenBank/DDBJ databases">
        <title>Multicomponent nature underlies the extraordinary mechanical properties of spider dragline silk.</title>
        <authorList>
            <person name="Kono N."/>
            <person name="Nakamura H."/>
            <person name="Mori M."/>
            <person name="Yoshida Y."/>
            <person name="Ohtoshi R."/>
            <person name="Malay A.D."/>
            <person name="Moran D.A.P."/>
            <person name="Tomita M."/>
            <person name="Numata K."/>
            <person name="Arakawa K."/>
        </authorList>
    </citation>
    <scope>NUCLEOTIDE SEQUENCE</scope>
</reference>
<organism evidence="2 3">
    <name type="scientific">Trichonephila clavata</name>
    <name type="common">Joro spider</name>
    <name type="synonym">Nephila clavata</name>
    <dbReference type="NCBI Taxonomy" id="2740835"/>
    <lineage>
        <taxon>Eukaryota</taxon>
        <taxon>Metazoa</taxon>
        <taxon>Ecdysozoa</taxon>
        <taxon>Arthropoda</taxon>
        <taxon>Chelicerata</taxon>
        <taxon>Arachnida</taxon>
        <taxon>Araneae</taxon>
        <taxon>Araneomorphae</taxon>
        <taxon>Entelegynae</taxon>
        <taxon>Araneoidea</taxon>
        <taxon>Nephilidae</taxon>
        <taxon>Trichonephila</taxon>
    </lineage>
</organism>
<keyword evidence="1" id="KW-0472">Membrane</keyword>
<accession>A0A8X6HHP7</accession>